<reference evidence="3" key="1">
    <citation type="journal article" date="2006" name="PLoS Biol.">
        <title>Macronuclear genome sequence of the ciliate Tetrahymena thermophila, a model eukaryote.</title>
        <authorList>
            <person name="Eisen J.A."/>
            <person name="Coyne R.S."/>
            <person name="Wu M."/>
            <person name="Wu D."/>
            <person name="Thiagarajan M."/>
            <person name="Wortman J.R."/>
            <person name="Badger J.H."/>
            <person name="Ren Q."/>
            <person name="Amedeo P."/>
            <person name="Jones K.M."/>
            <person name="Tallon L.J."/>
            <person name="Delcher A.L."/>
            <person name="Salzberg S.L."/>
            <person name="Silva J.C."/>
            <person name="Haas B.J."/>
            <person name="Majoros W.H."/>
            <person name="Farzad M."/>
            <person name="Carlton J.M."/>
            <person name="Smith R.K. Jr."/>
            <person name="Garg J."/>
            <person name="Pearlman R.E."/>
            <person name="Karrer K.M."/>
            <person name="Sun L."/>
            <person name="Manning G."/>
            <person name="Elde N.C."/>
            <person name="Turkewitz A.P."/>
            <person name="Asai D.J."/>
            <person name="Wilkes D.E."/>
            <person name="Wang Y."/>
            <person name="Cai H."/>
            <person name="Collins K."/>
            <person name="Stewart B.A."/>
            <person name="Lee S.R."/>
            <person name="Wilamowska K."/>
            <person name="Weinberg Z."/>
            <person name="Ruzzo W.L."/>
            <person name="Wloga D."/>
            <person name="Gaertig J."/>
            <person name="Frankel J."/>
            <person name="Tsao C.-C."/>
            <person name="Gorovsky M.A."/>
            <person name="Keeling P.J."/>
            <person name="Waller R.F."/>
            <person name="Patron N.J."/>
            <person name="Cherry J.M."/>
            <person name="Stover N.A."/>
            <person name="Krieger C.J."/>
            <person name="del Toro C."/>
            <person name="Ryder H.F."/>
            <person name="Williamson S.C."/>
            <person name="Barbeau R.A."/>
            <person name="Hamilton E.P."/>
            <person name="Orias E."/>
        </authorList>
    </citation>
    <scope>NUCLEOTIDE SEQUENCE [LARGE SCALE GENOMIC DNA]</scope>
    <source>
        <strain evidence="3">SB210</strain>
    </source>
</reference>
<accession>W7XBK1</accession>
<organism evidence="2 3">
    <name type="scientific">Tetrahymena thermophila (strain SB210)</name>
    <dbReference type="NCBI Taxonomy" id="312017"/>
    <lineage>
        <taxon>Eukaryota</taxon>
        <taxon>Sar</taxon>
        <taxon>Alveolata</taxon>
        <taxon>Ciliophora</taxon>
        <taxon>Intramacronucleata</taxon>
        <taxon>Oligohymenophorea</taxon>
        <taxon>Hymenostomatida</taxon>
        <taxon>Tetrahymenina</taxon>
        <taxon>Tetrahymenidae</taxon>
        <taxon>Tetrahymena</taxon>
    </lineage>
</organism>
<keyword evidence="1 2" id="KW-0812">Transmembrane</keyword>
<keyword evidence="1" id="KW-1133">Transmembrane helix</keyword>
<dbReference type="InParanoid" id="W7XBK1"/>
<feature type="transmembrane region" description="Helical" evidence="1">
    <location>
        <begin position="96"/>
        <end position="119"/>
    </location>
</feature>
<dbReference type="AlphaFoldDB" id="W7XBK1"/>
<dbReference type="EMBL" id="GG662718">
    <property type="protein sequence ID" value="EWS74717.1"/>
    <property type="molecule type" value="Genomic_DNA"/>
</dbReference>
<name>W7XBK1_TETTS</name>
<dbReference type="KEGG" id="tet:TTHERM_000224599"/>
<evidence type="ECO:0000313" key="3">
    <source>
        <dbReference type="Proteomes" id="UP000009168"/>
    </source>
</evidence>
<evidence type="ECO:0000313" key="2">
    <source>
        <dbReference type="EMBL" id="EWS74717.1"/>
    </source>
</evidence>
<keyword evidence="1" id="KW-0472">Membrane</keyword>
<evidence type="ECO:0000256" key="1">
    <source>
        <dbReference type="SAM" id="Phobius"/>
    </source>
</evidence>
<gene>
    <name evidence="2" type="ORF">TTHERM_000224599</name>
</gene>
<keyword evidence="3" id="KW-1185">Reference proteome</keyword>
<dbReference type="RefSeq" id="XP_012652718.1">
    <property type="nucleotide sequence ID" value="XM_012797264.1"/>
</dbReference>
<dbReference type="GeneID" id="24437891"/>
<sequence length="214" mass="25908">MNKLVTNKKERFELIEKSLIKLDSSIYYLLILVNSRAKEILKSNYKRFYLKYNQSKFQCKKQLKQILTIAYQEPIDYCQKTIKKLSQKIDNTFKGILFNFIITLKVFIIFQKLILSVVWDCTKNSSFEKTQNFFLSFKKKRQEQKIFFLKILVKKLKQIVQNLDKIKSNQLLTLYLITKMEKQIFILSLQKRIKFRYLQIQMNQEIKVLVNQFI</sequence>
<protein>
    <submittedName>
        <fullName evidence="2">Transmembrane protein, putative</fullName>
    </submittedName>
</protein>
<dbReference type="Proteomes" id="UP000009168">
    <property type="component" value="Unassembled WGS sequence"/>
</dbReference>
<proteinExistence type="predicted"/>